<name>A0AA97AT90_LEPBY</name>
<protein>
    <submittedName>
        <fullName evidence="1">Uncharacterized protein</fullName>
    </submittedName>
</protein>
<gene>
    <name evidence="1" type="ORF">Q2T42_10530</name>
</gene>
<proteinExistence type="predicted"/>
<evidence type="ECO:0000313" key="1">
    <source>
        <dbReference type="EMBL" id="WNZ48264.1"/>
    </source>
</evidence>
<dbReference type="RefSeq" id="WP_316428602.1">
    <property type="nucleotide sequence ID" value="NZ_CP130144.1"/>
</dbReference>
<dbReference type="AlphaFoldDB" id="A0AA97AT90"/>
<sequence>MTEIRFQADADLRQAIVTGTIRREPRLDFRSANDAGLEGIKDPEVLALAARAIAVAIRVAARHALEVKPPLL</sequence>
<accession>A0AA97AT90</accession>
<organism evidence="1">
    <name type="scientific">Leptolyngbya boryana CZ1</name>
    <dbReference type="NCBI Taxonomy" id="3060204"/>
    <lineage>
        <taxon>Bacteria</taxon>
        <taxon>Bacillati</taxon>
        <taxon>Cyanobacteriota</taxon>
        <taxon>Cyanophyceae</taxon>
        <taxon>Leptolyngbyales</taxon>
        <taxon>Leptolyngbyaceae</taxon>
        <taxon>Leptolyngbya group</taxon>
        <taxon>Leptolyngbya</taxon>
    </lineage>
</organism>
<dbReference type="EMBL" id="CP130144">
    <property type="protein sequence ID" value="WNZ48264.1"/>
    <property type="molecule type" value="Genomic_DNA"/>
</dbReference>
<reference evidence="1" key="2">
    <citation type="submission" date="2023-07" db="EMBL/GenBank/DDBJ databases">
        <authorList>
            <person name="Bai X.-H."/>
            <person name="Wang H.-H."/>
            <person name="Wang J."/>
            <person name="Ma M.-Y."/>
            <person name="Hu H.-H."/>
            <person name="Song Z.-L."/>
            <person name="Ma H.-G."/>
            <person name="Fan Y."/>
            <person name="Du C.-Y."/>
            <person name="Xu J.-C."/>
        </authorList>
    </citation>
    <scope>NUCLEOTIDE SEQUENCE</scope>
    <source>
        <strain evidence="1">CZ1</strain>
    </source>
</reference>
<reference evidence="1" key="1">
    <citation type="journal article" date="2023" name="Plants (Basel)">
        <title>Genomic Analysis of Leptolyngbya boryana CZ1 Reveals Efficient Carbon Fixation Modules.</title>
        <authorList>
            <person name="Bai X."/>
            <person name="Wang H."/>
            <person name="Cheng W."/>
            <person name="Wang J."/>
            <person name="Ma M."/>
            <person name="Hu H."/>
            <person name="Song Z."/>
            <person name="Ma H."/>
            <person name="Fan Y."/>
            <person name="Du C."/>
            <person name="Xu J."/>
        </authorList>
    </citation>
    <scope>NUCLEOTIDE SEQUENCE</scope>
    <source>
        <strain evidence="1">CZ1</strain>
    </source>
</reference>